<evidence type="ECO:0000256" key="6">
    <source>
        <dbReference type="ARBA" id="ARBA00022840"/>
    </source>
</evidence>
<dbReference type="HAMAP" id="MF_00639">
    <property type="entry name" value="MurD"/>
    <property type="match status" value="1"/>
</dbReference>
<keyword evidence="7 8" id="KW-0573">Peptidoglycan synthesis</keyword>
<feature type="domain" description="Mur ligase C-terminal" evidence="9">
    <location>
        <begin position="299"/>
        <end position="410"/>
    </location>
</feature>
<dbReference type="Pfam" id="PF02875">
    <property type="entry name" value="Mur_ligase_C"/>
    <property type="match status" value="1"/>
</dbReference>
<dbReference type="AlphaFoldDB" id="A0A1F6Y7Z1"/>
<dbReference type="GO" id="GO:0071555">
    <property type="term" value="P:cell wall organization"/>
    <property type="evidence" value="ECO:0007669"/>
    <property type="project" value="UniProtKB-KW"/>
</dbReference>
<dbReference type="GO" id="GO:0005524">
    <property type="term" value="F:ATP binding"/>
    <property type="evidence" value="ECO:0007669"/>
    <property type="project" value="UniProtKB-UniRule"/>
</dbReference>
<dbReference type="SUPFAM" id="SSF53244">
    <property type="entry name" value="MurD-like peptide ligases, peptide-binding domain"/>
    <property type="match status" value="1"/>
</dbReference>
<reference evidence="11 12" key="1">
    <citation type="journal article" date="2016" name="Nat. Commun.">
        <title>Thousands of microbial genomes shed light on interconnected biogeochemical processes in an aquifer system.</title>
        <authorList>
            <person name="Anantharaman K."/>
            <person name="Brown C.T."/>
            <person name="Hug L.A."/>
            <person name="Sharon I."/>
            <person name="Castelle C.J."/>
            <person name="Probst A.J."/>
            <person name="Thomas B.C."/>
            <person name="Singh A."/>
            <person name="Wilkins M.J."/>
            <person name="Karaoz U."/>
            <person name="Brodie E.L."/>
            <person name="Williams K.H."/>
            <person name="Hubbard S.S."/>
            <person name="Banfield J.F."/>
        </authorList>
    </citation>
    <scope>NUCLEOTIDE SEQUENCE [LARGE SCALE GENOMIC DNA]</scope>
</reference>
<dbReference type="InterPro" id="IPR005762">
    <property type="entry name" value="MurD"/>
</dbReference>
<accession>A0A1F6Y7Z1</accession>
<dbReference type="EMBL" id="MFVU01000001">
    <property type="protein sequence ID" value="OGJ02488.1"/>
    <property type="molecule type" value="Genomic_DNA"/>
</dbReference>
<dbReference type="Pfam" id="PF21799">
    <property type="entry name" value="MurD-like_N"/>
    <property type="match status" value="1"/>
</dbReference>
<dbReference type="GO" id="GO:0009252">
    <property type="term" value="P:peptidoglycan biosynthetic process"/>
    <property type="evidence" value="ECO:0007669"/>
    <property type="project" value="UniProtKB-UniRule"/>
</dbReference>
<comment type="similarity">
    <text evidence="7">Belongs to the MurCDEF family.</text>
</comment>
<feature type="domain" description="Mur ligase central" evidence="10">
    <location>
        <begin position="121"/>
        <end position="251"/>
    </location>
</feature>
<organism evidence="11 12">
    <name type="scientific">Candidatus Nomurabacteria bacterium RIFCSPLOWO2_12_FULL_44_11</name>
    <dbReference type="NCBI Taxonomy" id="1801796"/>
    <lineage>
        <taxon>Bacteria</taxon>
        <taxon>Candidatus Nomuraibacteriota</taxon>
    </lineage>
</organism>
<gene>
    <name evidence="7" type="primary">murD</name>
    <name evidence="11" type="ORF">A3G53_01165</name>
</gene>
<evidence type="ECO:0000259" key="10">
    <source>
        <dbReference type="Pfam" id="PF08245"/>
    </source>
</evidence>
<evidence type="ECO:0000256" key="1">
    <source>
        <dbReference type="ARBA" id="ARBA00004496"/>
    </source>
</evidence>
<evidence type="ECO:0000256" key="2">
    <source>
        <dbReference type="ARBA" id="ARBA00004752"/>
    </source>
</evidence>
<comment type="caution">
    <text evidence="11">The sequence shown here is derived from an EMBL/GenBank/DDBJ whole genome shotgun (WGS) entry which is preliminary data.</text>
</comment>
<comment type="subcellular location">
    <subcellularLocation>
        <location evidence="1 7 8">Cytoplasm</location>
    </subcellularLocation>
</comment>
<keyword evidence="7 8" id="KW-0961">Cell wall biogenesis/degradation</keyword>
<dbReference type="PANTHER" id="PTHR43692">
    <property type="entry name" value="UDP-N-ACETYLMURAMOYLALANINE--D-GLUTAMATE LIGASE"/>
    <property type="match status" value="1"/>
</dbReference>
<dbReference type="GO" id="GO:0051301">
    <property type="term" value="P:cell division"/>
    <property type="evidence" value="ECO:0007669"/>
    <property type="project" value="UniProtKB-KW"/>
</dbReference>
<evidence type="ECO:0000256" key="8">
    <source>
        <dbReference type="RuleBase" id="RU003664"/>
    </source>
</evidence>
<dbReference type="SUPFAM" id="SSF51984">
    <property type="entry name" value="MurCD N-terminal domain"/>
    <property type="match status" value="1"/>
</dbReference>
<evidence type="ECO:0000256" key="3">
    <source>
        <dbReference type="ARBA" id="ARBA00022490"/>
    </source>
</evidence>
<feature type="binding site" evidence="7">
    <location>
        <begin position="123"/>
        <end position="129"/>
    </location>
    <ligand>
        <name>ATP</name>
        <dbReference type="ChEBI" id="CHEBI:30616"/>
    </ligand>
</feature>
<evidence type="ECO:0000313" key="12">
    <source>
        <dbReference type="Proteomes" id="UP000178645"/>
    </source>
</evidence>
<keyword evidence="7 8" id="KW-0132">Cell division</keyword>
<dbReference type="GO" id="GO:0008360">
    <property type="term" value="P:regulation of cell shape"/>
    <property type="evidence" value="ECO:0007669"/>
    <property type="project" value="UniProtKB-KW"/>
</dbReference>
<keyword evidence="4 7" id="KW-0436">Ligase</keyword>
<dbReference type="Pfam" id="PF08245">
    <property type="entry name" value="Mur_ligase_M"/>
    <property type="match status" value="1"/>
</dbReference>
<dbReference type="Gene3D" id="3.90.190.20">
    <property type="entry name" value="Mur ligase, C-terminal domain"/>
    <property type="match status" value="1"/>
</dbReference>
<evidence type="ECO:0000313" key="11">
    <source>
        <dbReference type="EMBL" id="OGJ02488.1"/>
    </source>
</evidence>
<dbReference type="NCBIfam" id="TIGR01087">
    <property type="entry name" value="murD"/>
    <property type="match status" value="1"/>
</dbReference>
<dbReference type="Proteomes" id="UP000178645">
    <property type="component" value="Unassembled WGS sequence"/>
</dbReference>
<keyword evidence="3 7" id="KW-0963">Cytoplasm</keyword>
<evidence type="ECO:0000259" key="9">
    <source>
        <dbReference type="Pfam" id="PF02875"/>
    </source>
</evidence>
<protein>
    <recommendedName>
        <fullName evidence="7 8">UDP-N-acetylmuramoylalanine--D-glutamate ligase</fullName>
        <ecNumber evidence="7 8">6.3.2.9</ecNumber>
    </recommendedName>
    <alternativeName>
        <fullName evidence="7">D-glutamic acid-adding enzyme</fullName>
    </alternativeName>
    <alternativeName>
        <fullName evidence="7">UDP-N-acetylmuramoyl-L-alanyl-D-glutamate synthetase</fullName>
    </alternativeName>
</protein>
<proteinExistence type="inferred from homology"/>
<dbReference type="Gene3D" id="3.40.50.720">
    <property type="entry name" value="NAD(P)-binding Rossmann-like Domain"/>
    <property type="match status" value="1"/>
</dbReference>
<keyword evidence="6 7" id="KW-0067">ATP-binding</keyword>
<dbReference type="InterPro" id="IPR036565">
    <property type="entry name" value="Mur-like_cat_sf"/>
</dbReference>
<dbReference type="InterPro" id="IPR004101">
    <property type="entry name" value="Mur_ligase_C"/>
</dbReference>
<name>A0A1F6Y7Z1_9BACT</name>
<evidence type="ECO:0000256" key="4">
    <source>
        <dbReference type="ARBA" id="ARBA00022598"/>
    </source>
</evidence>
<sequence>MVNSREFFKGKRITVMGLGLLGRGVGDAVFLAESGAKLIITDLKHSNALKSSLLKLRKFNNIKYVLGKHRLEDFKKADMILKAAGVPQNSPYIKEARKNKIKVEMSATFFAKLSGLPIIGVTGTRGKSTVAHLIAHILKSSGRKVILGGNIRGVSNLQLFKQAKHAEIAILELDSWQLQGFRDAKISPHISVFTTFFPDHMVYYDKKMKKYFLDKAYIFKNQNKKDVLIAGSQVSPFIIKWGGKIKSKIIAPKIKNFKMKIHGEHNLYNANLAAEAAKVIGISEVVIKKAIENFNGVEGRMQFLREVRGIKYYNDTTATTPEATLAALHTLGKDKKLILIAGGSDKSLNMSALIREIPKFCKKVVLLPGTGTKRVEGKIYNKVKAKNLKDAVSKAQKLALKGDTVILSPAFASFGLFKNEYDRGDQFMQIVRNLK</sequence>
<dbReference type="InterPro" id="IPR036615">
    <property type="entry name" value="Mur_ligase_C_dom_sf"/>
</dbReference>
<dbReference type="PANTHER" id="PTHR43692:SF1">
    <property type="entry name" value="UDP-N-ACETYLMURAMOYLALANINE--D-GLUTAMATE LIGASE"/>
    <property type="match status" value="1"/>
</dbReference>
<evidence type="ECO:0000256" key="7">
    <source>
        <dbReference type="HAMAP-Rule" id="MF_00639"/>
    </source>
</evidence>
<keyword evidence="7 8" id="KW-0133">Cell shape</keyword>
<keyword evidence="5 7" id="KW-0547">Nucleotide-binding</keyword>
<comment type="pathway">
    <text evidence="2 7 8">Cell wall biogenesis; peptidoglycan biosynthesis.</text>
</comment>
<dbReference type="InterPro" id="IPR013221">
    <property type="entry name" value="Mur_ligase_cen"/>
</dbReference>
<dbReference type="EC" id="6.3.2.9" evidence="7 8"/>
<dbReference type="SUPFAM" id="SSF53623">
    <property type="entry name" value="MurD-like peptide ligases, catalytic domain"/>
    <property type="match status" value="1"/>
</dbReference>
<dbReference type="GO" id="GO:0008764">
    <property type="term" value="F:UDP-N-acetylmuramoylalanine-D-glutamate ligase activity"/>
    <property type="evidence" value="ECO:0007669"/>
    <property type="project" value="UniProtKB-UniRule"/>
</dbReference>
<keyword evidence="7 8" id="KW-0131">Cell cycle</keyword>
<comment type="function">
    <text evidence="7 8">Cell wall formation. Catalyzes the addition of glutamate to the nucleotide precursor UDP-N-acetylmuramoyl-L-alanine (UMA).</text>
</comment>
<comment type="catalytic activity">
    <reaction evidence="7 8">
        <text>UDP-N-acetyl-alpha-D-muramoyl-L-alanine + D-glutamate + ATP = UDP-N-acetyl-alpha-D-muramoyl-L-alanyl-D-glutamate + ADP + phosphate + H(+)</text>
        <dbReference type="Rhea" id="RHEA:16429"/>
        <dbReference type="ChEBI" id="CHEBI:15378"/>
        <dbReference type="ChEBI" id="CHEBI:29986"/>
        <dbReference type="ChEBI" id="CHEBI:30616"/>
        <dbReference type="ChEBI" id="CHEBI:43474"/>
        <dbReference type="ChEBI" id="CHEBI:83898"/>
        <dbReference type="ChEBI" id="CHEBI:83900"/>
        <dbReference type="ChEBI" id="CHEBI:456216"/>
        <dbReference type="EC" id="6.3.2.9"/>
    </reaction>
</comment>
<dbReference type="UniPathway" id="UPA00219"/>
<dbReference type="Gene3D" id="3.40.1190.10">
    <property type="entry name" value="Mur-like, catalytic domain"/>
    <property type="match status" value="1"/>
</dbReference>
<dbReference type="GO" id="GO:0005737">
    <property type="term" value="C:cytoplasm"/>
    <property type="evidence" value="ECO:0007669"/>
    <property type="project" value="UniProtKB-SubCell"/>
</dbReference>
<evidence type="ECO:0000256" key="5">
    <source>
        <dbReference type="ARBA" id="ARBA00022741"/>
    </source>
</evidence>